<name>A0AAE3QUQ0_9BACT</name>
<dbReference type="Pfam" id="PF13855">
    <property type="entry name" value="LRR_8"/>
    <property type="match status" value="1"/>
</dbReference>
<proteinExistence type="predicted"/>
<reference evidence="1" key="1">
    <citation type="submission" date="2023-05" db="EMBL/GenBank/DDBJ databases">
        <authorList>
            <person name="Zhang X."/>
        </authorList>
    </citation>
    <scope>NUCLEOTIDE SEQUENCE</scope>
    <source>
        <strain evidence="1">YF14B1</strain>
    </source>
</reference>
<dbReference type="EMBL" id="JASJOS010000024">
    <property type="protein sequence ID" value="MDJ1485817.1"/>
    <property type="molecule type" value="Genomic_DNA"/>
</dbReference>
<dbReference type="RefSeq" id="WP_313988863.1">
    <property type="nucleotide sequence ID" value="NZ_JASJOS010000024.1"/>
</dbReference>
<dbReference type="InterPro" id="IPR001611">
    <property type="entry name" value="Leu-rich_rpt"/>
</dbReference>
<gene>
    <name evidence="1" type="ORF">QNI16_35375</name>
</gene>
<evidence type="ECO:0000313" key="1">
    <source>
        <dbReference type="EMBL" id="MDJ1485817.1"/>
    </source>
</evidence>
<dbReference type="PROSITE" id="PS51450">
    <property type="entry name" value="LRR"/>
    <property type="match status" value="1"/>
</dbReference>
<sequence>MNTFSSLTEAFQAYPTCIGIDFTEFSTWFKFELLLPSGDAYTKQEIKISNPQPDLLIQEILSQPHWQVLEIGAFENKGVWMQQIVSQLHKFTQLQKLWIRYGYTRYHAEEPLSVSLNGFPHLTTIHLQGCTISLSEPLSQATALYMELTSFEEIHDILPYLNPEKVTRLSFSEANLTTLPEQLQSFSQLKSLDLSRNNLTTIPSWLSSLKELTNISLYANPILKKTELKEAMITKLITQCNKQNTSTRLRGLYLNLLQNQPDESATTEDLLPALSMDIELLNRKAMQELLKKVVNRLKETGTPSQHIALIGKFKGISVPETIEQLKQHGIEATEKRTPTTTTLCIGESLTAKQITEIGKHQLPLALPQHLRDFLQQLDRPYLKESDAETQENLFRLLHSQEESNIKIATEIMLSGGIPKDIFYMILLLSFLKTGGYRAAFKKLLEKYTTPEQHDFIVKQQKAGFYKTIDLLFDKPSELFDLNKLVAAGLRIFAIENSQRMKSYNDEGFLRSFHYLVKRCFVTGGEPGRLAIKAQLEEKTLNVLFTDDSYFGKFKLPTELLEFTDVERIICSQNVMTEVATNRKTIQKMSSLKELVLYHYSVDVTTSYGKEYYDGWQKGVAKLKDTLPHLQITVQTY</sequence>
<dbReference type="Proteomes" id="UP001241110">
    <property type="component" value="Unassembled WGS sequence"/>
</dbReference>
<comment type="caution">
    <text evidence="1">The sequence shown here is derived from an EMBL/GenBank/DDBJ whole genome shotgun (WGS) entry which is preliminary data.</text>
</comment>
<dbReference type="Gene3D" id="3.80.10.10">
    <property type="entry name" value="Ribonuclease Inhibitor"/>
    <property type="match status" value="1"/>
</dbReference>
<dbReference type="InterPro" id="IPR032675">
    <property type="entry name" value="LRR_dom_sf"/>
</dbReference>
<dbReference type="SUPFAM" id="SSF52047">
    <property type="entry name" value="RNI-like"/>
    <property type="match status" value="1"/>
</dbReference>
<protein>
    <recommendedName>
        <fullName evidence="3">Leucine-rich repeat domain-containing protein</fullName>
    </recommendedName>
</protein>
<evidence type="ECO:0000313" key="2">
    <source>
        <dbReference type="Proteomes" id="UP001241110"/>
    </source>
</evidence>
<evidence type="ECO:0008006" key="3">
    <source>
        <dbReference type="Google" id="ProtNLM"/>
    </source>
</evidence>
<organism evidence="1 2">
    <name type="scientific">Xanthocytophaga flava</name>
    <dbReference type="NCBI Taxonomy" id="3048013"/>
    <lineage>
        <taxon>Bacteria</taxon>
        <taxon>Pseudomonadati</taxon>
        <taxon>Bacteroidota</taxon>
        <taxon>Cytophagia</taxon>
        <taxon>Cytophagales</taxon>
        <taxon>Rhodocytophagaceae</taxon>
        <taxon>Xanthocytophaga</taxon>
    </lineage>
</organism>
<dbReference type="AlphaFoldDB" id="A0AAE3QUQ0"/>
<accession>A0AAE3QUQ0</accession>